<keyword evidence="2" id="KW-1185">Reference proteome</keyword>
<comment type="caution">
    <text evidence="1">The sequence shown here is derived from an EMBL/GenBank/DDBJ whole genome shotgun (WGS) entry which is preliminary data.</text>
</comment>
<name>A0ACB9DEK4_9ASTR</name>
<reference evidence="2" key="1">
    <citation type="journal article" date="2022" name="Mol. Ecol. Resour.">
        <title>The genomes of chicory, endive, great burdock and yacon provide insights into Asteraceae palaeo-polyploidization history and plant inulin production.</title>
        <authorList>
            <person name="Fan W."/>
            <person name="Wang S."/>
            <person name="Wang H."/>
            <person name="Wang A."/>
            <person name="Jiang F."/>
            <person name="Liu H."/>
            <person name="Zhao H."/>
            <person name="Xu D."/>
            <person name="Zhang Y."/>
        </authorList>
    </citation>
    <scope>NUCLEOTIDE SEQUENCE [LARGE SCALE GENOMIC DNA]</scope>
    <source>
        <strain evidence="2">cv. Yunnan</strain>
    </source>
</reference>
<dbReference type="EMBL" id="CM042036">
    <property type="protein sequence ID" value="KAI3744977.1"/>
    <property type="molecule type" value="Genomic_DNA"/>
</dbReference>
<evidence type="ECO:0000313" key="2">
    <source>
        <dbReference type="Proteomes" id="UP001056120"/>
    </source>
</evidence>
<proteinExistence type="predicted"/>
<dbReference type="Proteomes" id="UP001056120">
    <property type="component" value="Linkage Group LG19"/>
</dbReference>
<evidence type="ECO:0000313" key="1">
    <source>
        <dbReference type="EMBL" id="KAI3744977.1"/>
    </source>
</evidence>
<protein>
    <submittedName>
        <fullName evidence="1">Uncharacterized protein</fullName>
    </submittedName>
</protein>
<accession>A0ACB9DEK4</accession>
<organism evidence="1 2">
    <name type="scientific">Smallanthus sonchifolius</name>
    <dbReference type="NCBI Taxonomy" id="185202"/>
    <lineage>
        <taxon>Eukaryota</taxon>
        <taxon>Viridiplantae</taxon>
        <taxon>Streptophyta</taxon>
        <taxon>Embryophyta</taxon>
        <taxon>Tracheophyta</taxon>
        <taxon>Spermatophyta</taxon>
        <taxon>Magnoliopsida</taxon>
        <taxon>eudicotyledons</taxon>
        <taxon>Gunneridae</taxon>
        <taxon>Pentapetalae</taxon>
        <taxon>asterids</taxon>
        <taxon>campanulids</taxon>
        <taxon>Asterales</taxon>
        <taxon>Asteraceae</taxon>
        <taxon>Asteroideae</taxon>
        <taxon>Heliantheae alliance</taxon>
        <taxon>Millerieae</taxon>
        <taxon>Smallanthus</taxon>
    </lineage>
</organism>
<gene>
    <name evidence="1" type="ORF">L1987_58076</name>
</gene>
<reference evidence="1 2" key="2">
    <citation type="journal article" date="2022" name="Mol. Ecol. Resour.">
        <title>The genomes of chicory, endive, great burdock and yacon provide insights into Asteraceae paleo-polyploidization history and plant inulin production.</title>
        <authorList>
            <person name="Fan W."/>
            <person name="Wang S."/>
            <person name="Wang H."/>
            <person name="Wang A."/>
            <person name="Jiang F."/>
            <person name="Liu H."/>
            <person name="Zhao H."/>
            <person name="Xu D."/>
            <person name="Zhang Y."/>
        </authorList>
    </citation>
    <scope>NUCLEOTIDE SEQUENCE [LARGE SCALE GENOMIC DNA]</scope>
    <source>
        <strain evidence="2">cv. Yunnan</strain>
        <tissue evidence="1">Leaves</tissue>
    </source>
</reference>
<sequence length="218" mass="24954">MGLYRHREITKQIFTDSKGEFAEGKASEFWHRIGSGPFDPHSQKSTKTRHPLHRYLHRCIILSIGGRKDNTGVVSVRDLFHLHCLIDGIPCNLAYSLAKFFTRATGYGSKSYIFGGPYDLKRASMVKERGNEENRSKKQTFCQGWYLTVREPQVVPPLRKGGDLERIGSNGSKSSDLYQSGWLILRRDSIFVSCLLWFVLDDVYAFEICFLSLNMYLG</sequence>